<proteinExistence type="predicted"/>
<evidence type="ECO:0008006" key="4">
    <source>
        <dbReference type="Google" id="ProtNLM"/>
    </source>
</evidence>
<evidence type="ECO:0000313" key="3">
    <source>
        <dbReference type="Proteomes" id="UP000005408"/>
    </source>
</evidence>
<protein>
    <recommendedName>
        <fullName evidence="4">Secreted protein</fullName>
    </recommendedName>
</protein>
<dbReference type="EnsemblMetazoa" id="G29278.4">
    <property type="protein sequence ID" value="G29278.4:cds"/>
    <property type="gene ID" value="G29278"/>
</dbReference>
<dbReference type="OrthoDB" id="6189851at2759"/>
<name>A0A8W8LQX9_MAGGI</name>
<feature type="chain" id="PRO_5036484576" description="Secreted protein" evidence="1">
    <location>
        <begin position="17"/>
        <end position="254"/>
    </location>
</feature>
<dbReference type="OMA" id="TSMIRTQ"/>
<evidence type="ECO:0000313" key="2">
    <source>
        <dbReference type="EnsemblMetazoa" id="G29278.4:cds"/>
    </source>
</evidence>
<keyword evidence="1" id="KW-0732">Signal</keyword>
<reference evidence="2" key="1">
    <citation type="submission" date="2022-08" db="UniProtKB">
        <authorList>
            <consortium name="EnsemblMetazoa"/>
        </authorList>
    </citation>
    <scope>IDENTIFICATION</scope>
    <source>
        <strain evidence="2">05x7-T-G4-1.051#20</strain>
    </source>
</reference>
<keyword evidence="3" id="KW-1185">Reference proteome</keyword>
<evidence type="ECO:0000256" key="1">
    <source>
        <dbReference type="SAM" id="SignalP"/>
    </source>
</evidence>
<accession>A0A8W8LQX9</accession>
<dbReference type="Proteomes" id="UP000005408">
    <property type="component" value="Unassembled WGS sequence"/>
</dbReference>
<dbReference type="AlphaFoldDB" id="A0A8W8LQX9"/>
<organism evidence="2 3">
    <name type="scientific">Magallana gigas</name>
    <name type="common">Pacific oyster</name>
    <name type="synonym">Crassostrea gigas</name>
    <dbReference type="NCBI Taxonomy" id="29159"/>
    <lineage>
        <taxon>Eukaryota</taxon>
        <taxon>Metazoa</taxon>
        <taxon>Spiralia</taxon>
        <taxon>Lophotrochozoa</taxon>
        <taxon>Mollusca</taxon>
        <taxon>Bivalvia</taxon>
        <taxon>Autobranchia</taxon>
        <taxon>Pteriomorphia</taxon>
        <taxon>Ostreida</taxon>
        <taxon>Ostreoidea</taxon>
        <taxon>Ostreidae</taxon>
        <taxon>Magallana</taxon>
    </lineage>
</organism>
<feature type="signal peptide" evidence="1">
    <location>
        <begin position="1"/>
        <end position="16"/>
    </location>
</feature>
<sequence>MHLVLLSLAVVPFATCFNLRSFRAAGENLSFNLRGYRAAGDSCPLKSCMENKNDLEAEFQRRVKMDAGPTGMQVTFGKDLFTFSCSVFDMFNTCVEDLDSGELDSCIPVDEQPLARRALSMIDKAVCSKAKRLDKLVPCMNDKSVQKMFFEDLVFTGLQFLGQLEATGALPCQDLKTTYLNTVDRLSDSCDNDGLLAILEMFGELATELRDIIAMGLTQTGLSLNEICFDVIVNATTTAKESLSTDYPKGLWGL</sequence>